<feature type="region of interest" description="Disordered" evidence="1">
    <location>
        <begin position="1"/>
        <end position="55"/>
    </location>
</feature>
<dbReference type="EMBL" id="MU004234">
    <property type="protein sequence ID" value="KAF2670251.1"/>
    <property type="molecule type" value="Genomic_DNA"/>
</dbReference>
<feature type="region of interest" description="Disordered" evidence="1">
    <location>
        <begin position="71"/>
        <end position="95"/>
    </location>
</feature>
<feature type="compositionally biased region" description="Low complexity" evidence="1">
    <location>
        <begin position="122"/>
        <end position="137"/>
    </location>
</feature>
<gene>
    <name evidence="2" type="ORF">BT63DRAFT_478427</name>
</gene>
<keyword evidence="3" id="KW-1185">Reference proteome</keyword>
<evidence type="ECO:0000313" key="2">
    <source>
        <dbReference type="EMBL" id="KAF2670251.1"/>
    </source>
</evidence>
<evidence type="ECO:0000256" key="1">
    <source>
        <dbReference type="SAM" id="MobiDB-lite"/>
    </source>
</evidence>
<reference evidence="2" key="1">
    <citation type="journal article" date="2020" name="Stud. Mycol.">
        <title>101 Dothideomycetes genomes: a test case for predicting lifestyles and emergence of pathogens.</title>
        <authorList>
            <person name="Haridas S."/>
            <person name="Albert R."/>
            <person name="Binder M."/>
            <person name="Bloem J."/>
            <person name="Labutti K."/>
            <person name="Salamov A."/>
            <person name="Andreopoulos B."/>
            <person name="Baker S."/>
            <person name="Barry K."/>
            <person name="Bills G."/>
            <person name="Bluhm B."/>
            <person name="Cannon C."/>
            <person name="Castanera R."/>
            <person name="Culley D."/>
            <person name="Daum C."/>
            <person name="Ezra D."/>
            <person name="Gonzalez J."/>
            <person name="Henrissat B."/>
            <person name="Kuo A."/>
            <person name="Liang C."/>
            <person name="Lipzen A."/>
            <person name="Lutzoni F."/>
            <person name="Magnuson J."/>
            <person name="Mondo S."/>
            <person name="Nolan M."/>
            <person name="Ohm R."/>
            <person name="Pangilinan J."/>
            <person name="Park H.-J."/>
            <person name="Ramirez L."/>
            <person name="Alfaro M."/>
            <person name="Sun H."/>
            <person name="Tritt A."/>
            <person name="Yoshinaga Y."/>
            <person name="Zwiers L.-H."/>
            <person name="Turgeon B."/>
            <person name="Goodwin S."/>
            <person name="Spatafora J."/>
            <person name="Crous P."/>
            <person name="Grigoriev I."/>
        </authorList>
    </citation>
    <scope>NUCLEOTIDE SEQUENCE</scope>
    <source>
        <strain evidence="2">CBS 115976</strain>
    </source>
</reference>
<dbReference type="AlphaFoldDB" id="A0A6A6UFB9"/>
<dbReference type="Proteomes" id="UP000799302">
    <property type="component" value="Unassembled WGS sequence"/>
</dbReference>
<accession>A0A6A6UFB9</accession>
<evidence type="ECO:0000313" key="3">
    <source>
        <dbReference type="Proteomes" id="UP000799302"/>
    </source>
</evidence>
<protein>
    <submittedName>
        <fullName evidence="2">Uncharacterized protein</fullName>
    </submittedName>
</protein>
<feature type="region of interest" description="Disordered" evidence="1">
    <location>
        <begin position="217"/>
        <end position="242"/>
    </location>
</feature>
<feature type="compositionally biased region" description="Acidic residues" evidence="1">
    <location>
        <begin position="224"/>
        <end position="240"/>
    </location>
</feature>
<name>A0A6A6UFB9_9PEZI</name>
<feature type="compositionally biased region" description="Basic and acidic residues" evidence="1">
    <location>
        <begin position="1"/>
        <end position="10"/>
    </location>
</feature>
<feature type="compositionally biased region" description="Polar residues" evidence="1">
    <location>
        <begin position="71"/>
        <end position="87"/>
    </location>
</feature>
<organism evidence="2 3">
    <name type="scientific">Microthyrium microscopicum</name>
    <dbReference type="NCBI Taxonomy" id="703497"/>
    <lineage>
        <taxon>Eukaryota</taxon>
        <taxon>Fungi</taxon>
        <taxon>Dikarya</taxon>
        <taxon>Ascomycota</taxon>
        <taxon>Pezizomycotina</taxon>
        <taxon>Dothideomycetes</taxon>
        <taxon>Dothideomycetes incertae sedis</taxon>
        <taxon>Microthyriales</taxon>
        <taxon>Microthyriaceae</taxon>
        <taxon>Microthyrium</taxon>
    </lineage>
</organism>
<feature type="region of interest" description="Disordered" evidence="1">
    <location>
        <begin position="121"/>
        <end position="141"/>
    </location>
</feature>
<proteinExistence type="predicted"/>
<sequence length="456" mass="50001">MANDNADKENTGPVYIKAVPFPNPSLKPSAQTKSSSKTSKDSARPLRTSGTSNLLNLFNTSVQPLPLQAISSTTSQVSDRSTLSTASKKTKVTDTAVPIRDSATPKVSDTRIQQPPVQITGSTFRSTTRPASSTASKSFKRPLPVQSKDFAQPVSPAASKRAKLSDTYIQSKLVPVAGSTFKVPDTPIQTAALPPARIRPNHSVRALPASQSAIDRLGNHTQLPDDDVNSESEDSDDEDNVGSTLKEIEPFQPQGELWCLSYLDQLDICLSFVGVKFEKEENRGELIEKYAQHFASIPEFSDKVDHLTSIYCQDILSTTPLAYIRALIEGTLPSRIKSEPELANHARTILREEPTQVVCIYAFFFVDKQSKGPCKNQLLQLADLLELYCNQNSDDERIKKIDKIKGGYVNRRYIVNSQGKSPPKIAGPTINSRLASLVRQVSYTGLRNVVNSDTPP</sequence>
<feature type="compositionally biased region" description="Low complexity" evidence="1">
    <location>
        <begin position="27"/>
        <end position="37"/>
    </location>
</feature>